<comment type="caution">
    <text evidence="1">The sequence shown here is derived from an EMBL/GenBank/DDBJ whole genome shotgun (WGS) entry which is preliminary data.</text>
</comment>
<accession>A0ABV9QZE5</accession>
<sequence>MNTPIPIRSLHAPDLESTPAADRGTAFAALIWVEEFVALAQRALAAEDDEHERRLCEDELLRRVPYLRAAGVFEVFEIRHPALRAMIDDCALPELRSVA</sequence>
<keyword evidence="2" id="KW-1185">Reference proteome</keyword>
<name>A0ABV9QZE5_9GAMM</name>
<dbReference type="EMBL" id="JBHSHD010000014">
    <property type="protein sequence ID" value="MFC4822073.1"/>
    <property type="molecule type" value="Genomic_DNA"/>
</dbReference>
<proteinExistence type="predicted"/>
<gene>
    <name evidence="1" type="ORF">ACFO6Q_17240</name>
</gene>
<evidence type="ECO:0000313" key="2">
    <source>
        <dbReference type="Proteomes" id="UP001595886"/>
    </source>
</evidence>
<evidence type="ECO:0000313" key="1">
    <source>
        <dbReference type="EMBL" id="MFC4822073.1"/>
    </source>
</evidence>
<reference evidence="2" key="1">
    <citation type="journal article" date="2019" name="Int. J. Syst. Evol. Microbiol.">
        <title>The Global Catalogue of Microorganisms (GCM) 10K type strain sequencing project: providing services to taxonomists for standard genome sequencing and annotation.</title>
        <authorList>
            <consortium name="The Broad Institute Genomics Platform"/>
            <consortium name="The Broad Institute Genome Sequencing Center for Infectious Disease"/>
            <person name="Wu L."/>
            <person name="Ma J."/>
        </authorList>
    </citation>
    <scope>NUCLEOTIDE SEQUENCE [LARGE SCALE GENOMIC DNA]</scope>
    <source>
        <strain evidence="2">CCUG 30340</strain>
    </source>
</reference>
<protein>
    <submittedName>
        <fullName evidence="1">Uncharacterized protein</fullName>
    </submittedName>
</protein>
<organism evidence="1 2">
    <name type="scientific">Dokdonella ginsengisoli</name>
    <dbReference type="NCBI Taxonomy" id="363846"/>
    <lineage>
        <taxon>Bacteria</taxon>
        <taxon>Pseudomonadati</taxon>
        <taxon>Pseudomonadota</taxon>
        <taxon>Gammaproteobacteria</taxon>
        <taxon>Lysobacterales</taxon>
        <taxon>Rhodanobacteraceae</taxon>
        <taxon>Dokdonella</taxon>
    </lineage>
</organism>
<dbReference type="RefSeq" id="WP_380022355.1">
    <property type="nucleotide sequence ID" value="NZ_JBHSHD010000014.1"/>
</dbReference>
<dbReference type="Proteomes" id="UP001595886">
    <property type="component" value="Unassembled WGS sequence"/>
</dbReference>